<keyword evidence="1" id="KW-1133">Transmembrane helix</keyword>
<name>A0A929PUY9_9SPHI</name>
<dbReference type="Proteomes" id="UP000622475">
    <property type="component" value="Unassembled WGS sequence"/>
</dbReference>
<keyword evidence="3" id="KW-1185">Reference proteome</keyword>
<dbReference type="AlphaFoldDB" id="A0A929PUY9"/>
<comment type="caution">
    <text evidence="2">The sequence shown here is derived from an EMBL/GenBank/DDBJ whole genome shotgun (WGS) entry which is preliminary data.</text>
</comment>
<keyword evidence="1" id="KW-0472">Membrane</keyword>
<accession>A0A929PUY9</accession>
<feature type="transmembrane region" description="Helical" evidence="1">
    <location>
        <begin position="6"/>
        <end position="26"/>
    </location>
</feature>
<keyword evidence="1" id="KW-0812">Transmembrane</keyword>
<organism evidence="2 3">
    <name type="scientific">Mucilaginibacter myungsuensis</name>
    <dbReference type="NCBI Taxonomy" id="649104"/>
    <lineage>
        <taxon>Bacteria</taxon>
        <taxon>Pseudomonadati</taxon>
        <taxon>Bacteroidota</taxon>
        <taxon>Sphingobacteriia</taxon>
        <taxon>Sphingobacteriales</taxon>
        <taxon>Sphingobacteriaceae</taxon>
        <taxon>Mucilaginibacter</taxon>
    </lineage>
</organism>
<sequence>MNSKFFYLYLVGGTLALVLLFCEVYMPHKAALNNLSSFGYMFAVVLLFFLAFKTYHKKEDSELM</sequence>
<dbReference type="RefSeq" id="WP_194109784.1">
    <property type="nucleotide sequence ID" value="NZ_JADFFL010000001.1"/>
</dbReference>
<protein>
    <submittedName>
        <fullName evidence="2">Uncharacterized protein</fullName>
    </submittedName>
</protein>
<gene>
    <name evidence="2" type="ORF">IRJ16_01725</name>
</gene>
<dbReference type="EMBL" id="JADFFL010000001">
    <property type="protein sequence ID" value="MBE9660589.1"/>
    <property type="molecule type" value="Genomic_DNA"/>
</dbReference>
<evidence type="ECO:0000313" key="2">
    <source>
        <dbReference type="EMBL" id="MBE9660589.1"/>
    </source>
</evidence>
<evidence type="ECO:0000313" key="3">
    <source>
        <dbReference type="Proteomes" id="UP000622475"/>
    </source>
</evidence>
<feature type="transmembrane region" description="Helical" evidence="1">
    <location>
        <begin position="38"/>
        <end position="55"/>
    </location>
</feature>
<reference evidence="2" key="1">
    <citation type="submission" date="2020-10" db="EMBL/GenBank/DDBJ databases">
        <title>Mucilaginibacter mali sp. nov., isolated from rhizosphere soil of apple orchard.</title>
        <authorList>
            <person name="Lee J.-S."/>
            <person name="Kim H.S."/>
            <person name="Kim J.-S."/>
        </authorList>
    </citation>
    <scope>NUCLEOTIDE SEQUENCE</scope>
    <source>
        <strain evidence="2">KCTC 22746</strain>
    </source>
</reference>
<proteinExistence type="predicted"/>
<evidence type="ECO:0000256" key="1">
    <source>
        <dbReference type="SAM" id="Phobius"/>
    </source>
</evidence>